<feature type="domain" description="SNF2 N-terminal" evidence="3">
    <location>
        <begin position="139"/>
        <end position="170"/>
    </location>
</feature>
<dbReference type="RefSeq" id="XP_007408888.1">
    <property type="nucleotide sequence ID" value="XM_007408826.1"/>
</dbReference>
<name>F4RIF9_MELLP</name>
<dbReference type="InParanoid" id="F4RIF9"/>
<keyword evidence="1" id="KW-0547">Nucleotide-binding</keyword>
<evidence type="ECO:0000256" key="2">
    <source>
        <dbReference type="ARBA" id="ARBA00022840"/>
    </source>
</evidence>
<dbReference type="InterPro" id="IPR027417">
    <property type="entry name" value="P-loop_NTPase"/>
</dbReference>
<evidence type="ECO:0000256" key="1">
    <source>
        <dbReference type="ARBA" id="ARBA00022741"/>
    </source>
</evidence>
<evidence type="ECO:0000313" key="5">
    <source>
        <dbReference type="Proteomes" id="UP000001072"/>
    </source>
</evidence>
<sequence>MSSNPHLIFAGSIRSTIFRPTPASCHAPQMVVAGDTVPINLVIPPQYEETSYIGLFLKTGQCIGYVPPHFQAFLIDVLGGNKAIFVTEPAGGWTESVSNQTELLNTPIENTPRGQVTFWDNIIHGKGLFGRLTTGAITPSGSILADDMGLGKTLQTIALIAHTLEDAHSFGKKI</sequence>
<gene>
    <name evidence="4" type="ORF">MELLADRAFT_105508</name>
</gene>
<dbReference type="AlphaFoldDB" id="F4RIF9"/>
<dbReference type="InterPro" id="IPR000330">
    <property type="entry name" value="SNF2_N"/>
</dbReference>
<reference evidence="5" key="1">
    <citation type="journal article" date="2011" name="Proc. Natl. Acad. Sci. U.S.A.">
        <title>Obligate biotrophy features unraveled by the genomic analysis of rust fungi.</title>
        <authorList>
            <person name="Duplessis S."/>
            <person name="Cuomo C.A."/>
            <person name="Lin Y.-C."/>
            <person name="Aerts A."/>
            <person name="Tisserant E."/>
            <person name="Veneault-Fourrey C."/>
            <person name="Joly D.L."/>
            <person name="Hacquard S."/>
            <person name="Amselem J."/>
            <person name="Cantarel B.L."/>
            <person name="Chiu R."/>
            <person name="Coutinho P.M."/>
            <person name="Feau N."/>
            <person name="Field M."/>
            <person name="Frey P."/>
            <person name="Gelhaye E."/>
            <person name="Goldberg J."/>
            <person name="Grabherr M.G."/>
            <person name="Kodira C.D."/>
            <person name="Kohler A."/>
            <person name="Kuees U."/>
            <person name="Lindquist E.A."/>
            <person name="Lucas S.M."/>
            <person name="Mago R."/>
            <person name="Mauceli E."/>
            <person name="Morin E."/>
            <person name="Murat C."/>
            <person name="Pangilinan J.L."/>
            <person name="Park R."/>
            <person name="Pearson M."/>
            <person name="Quesneville H."/>
            <person name="Rouhier N."/>
            <person name="Sakthikumar S."/>
            <person name="Salamov A.A."/>
            <person name="Schmutz J."/>
            <person name="Selles B."/>
            <person name="Shapiro H."/>
            <person name="Tanguay P."/>
            <person name="Tuskan G.A."/>
            <person name="Henrissat B."/>
            <person name="Van de Peer Y."/>
            <person name="Rouze P."/>
            <person name="Ellis J.G."/>
            <person name="Dodds P.N."/>
            <person name="Schein J.E."/>
            <person name="Zhong S."/>
            <person name="Hamelin R.C."/>
            <person name="Grigoriev I.V."/>
            <person name="Szabo L.J."/>
            <person name="Martin F."/>
        </authorList>
    </citation>
    <scope>NUCLEOTIDE SEQUENCE [LARGE SCALE GENOMIC DNA]</scope>
    <source>
        <strain evidence="5">98AG31 / pathotype 3-4-7</strain>
    </source>
</reference>
<dbReference type="HOGENOM" id="CLU_1540393_0_0_1"/>
<evidence type="ECO:0000259" key="3">
    <source>
        <dbReference type="Pfam" id="PF00176"/>
    </source>
</evidence>
<dbReference type="InterPro" id="IPR038718">
    <property type="entry name" value="SNF2-like_sf"/>
</dbReference>
<keyword evidence="2" id="KW-0067">ATP-binding</keyword>
<evidence type="ECO:0000313" key="4">
    <source>
        <dbReference type="EMBL" id="EGG07556.1"/>
    </source>
</evidence>
<dbReference type="GO" id="GO:0005524">
    <property type="term" value="F:ATP binding"/>
    <property type="evidence" value="ECO:0007669"/>
    <property type="project" value="InterPro"/>
</dbReference>
<organism evidence="5">
    <name type="scientific">Melampsora larici-populina (strain 98AG31 / pathotype 3-4-7)</name>
    <name type="common">Poplar leaf rust fungus</name>
    <dbReference type="NCBI Taxonomy" id="747676"/>
    <lineage>
        <taxon>Eukaryota</taxon>
        <taxon>Fungi</taxon>
        <taxon>Dikarya</taxon>
        <taxon>Basidiomycota</taxon>
        <taxon>Pucciniomycotina</taxon>
        <taxon>Pucciniomycetes</taxon>
        <taxon>Pucciniales</taxon>
        <taxon>Melampsoraceae</taxon>
        <taxon>Melampsora</taxon>
    </lineage>
</organism>
<accession>F4RIF9</accession>
<proteinExistence type="predicted"/>
<dbReference type="EMBL" id="GL883103">
    <property type="protein sequence ID" value="EGG07556.1"/>
    <property type="molecule type" value="Genomic_DNA"/>
</dbReference>
<keyword evidence="5" id="KW-1185">Reference proteome</keyword>
<dbReference type="GeneID" id="18922631"/>
<protein>
    <recommendedName>
        <fullName evidence="3">SNF2 N-terminal domain-containing protein</fullName>
    </recommendedName>
</protein>
<dbReference type="SUPFAM" id="SSF52540">
    <property type="entry name" value="P-loop containing nucleoside triphosphate hydrolases"/>
    <property type="match status" value="1"/>
</dbReference>
<dbReference type="Gene3D" id="3.40.50.10810">
    <property type="entry name" value="Tandem AAA-ATPase domain"/>
    <property type="match status" value="1"/>
</dbReference>
<dbReference type="VEuPathDB" id="FungiDB:MELLADRAFT_105508"/>
<dbReference type="Proteomes" id="UP000001072">
    <property type="component" value="Unassembled WGS sequence"/>
</dbReference>
<dbReference type="KEGG" id="mlr:MELLADRAFT_105508"/>
<dbReference type="Pfam" id="PF00176">
    <property type="entry name" value="SNF2-rel_dom"/>
    <property type="match status" value="1"/>
</dbReference>